<sequence length="50" mass="5614">MTQEEWQQSLSEWEDEGGSPSPTGEFVEVVRDSNGNWVEKKNDGDLPDSS</sequence>
<accession>A0AAJ5QXJ5</accession>
<organism evidence="2 3">
    <name type="scientific">Klebsiella electrica</name>
    <dbReference type="NCBI Taxonomy" id="1259973"/>
    <lineage>
        <taxon>Bacteria</taxon>
        <taxon>Pseudomonadati</taxon>
        <taxon>Pseudomonadota</taxon>
        <taxon>Gammaproteobacteria</taxon>
        <taxon>Enterobacterales</taxon>
        <taxon>Enterobacteriaceae</taxon>
        <taxon>Klebsiella/Raoultella group</taxon>
        <taxon>Klebsiella</taxon>
    </lineage>
</organism>
<dbReference type="RefSeq" id="WP_165457201.1">
    <property type="nucleotide sequence ID" value="NZ_CP041247.1"/>
</dbReference>
<evidence type="ECO:0000256" key="1">
    <source>
        <dbReference type="SAM" id="MobiDB-lite"/>
    </source>
</evidence>
<name>A0AAJ5QXJ5_9ENTR</name>
<proteinExistence type="predicted"/>
<protein>
    <submittedName>
        <fullName evidence="2">Uncharacterized protein</fullName>
    </submittedName>
</protein>
<feature type="compositionally biased region" description="Low complexity" evidence="1">
    <location>
        <begin position="1"/>
        <end position="11"/>
    </location>
</feature>
<keyword evidence="3" id="KW-1185">Reference proteome</keyword>
<evidence type="ECO:0000313" key="3">
    <source>
        <dbReference type="Proteomes" id="UP001210130"/>
    </source>
</evidence>
<reference evidence="2 3" key="1">
    <citation type="journal article" date="2023" name="Microbiol. Resour. Announc.">
        <title>Complete Genome Sequence of the First Colistin-Resistant Raoultella electrica Strain.</title>
        <authorList>
            <person name="Aldeia C."/>
            <person name="Campos-Madueno E.I."/>
            <person name="Sendi P."/>
            <person name="Endimiani A."/>
        </authorList>
    </citation>
    <scope>NUCLEOTIDE SEQUENCE [LARGE SCALE GENOMIC DNA]</scope>
    <source>
        <strain evidence="2 3">S2-IND-01-C</strain>
    </source>
</reference>
<dbReference type="EMBL" id="CP112887">
    <property type="protein sequence ID" value="WBW63595.1"/>
    <property type="molecule type" value="Genomic_DNA"/>
</dbReference>
<dbReference type="Proteomes" id="UP001210130">
    <property type="component" value="Chromosome"/>
</dbReference>
<gene>
    <name evidence="2" type="ORF">OR613_12250</name>
</gene>
<evidence type="ECO:0000313" key="2">
    <source>
        <dbReference type="EMBL" id="WBW63595.1"/>
    </source>
</evidence>
<dbReference type="AlphaFoldDB" id="A0AAJ5QXJ5"/>
<feature type="region of interest" description="Disordered" evidence="1">
    <location>
        <begin position="1"/>
        <end position="50"/>
    </location>
</feature>